<evidence type="ECO:0000259" key="6">
    <source>
        <dbReference type="PROSITE" id="PS50041"/>
    </source>
</evidence>
<name>A0A3B4E3Q8_PYGNA</name>
<evidence type="ECO:0000256" key="2">
    <source>
        <dbReference type="ARBA" id="ARBA00023157"/>
    </source>
</evidence>
<reference evidence="7" key="3">
    <citation type="submission" date="2025-09" db="UniProtKB">
        <authorList>
            <consortium name="Ensembl"/>
        </authorList>
    </citation>
    <scope>IDENTIFICATION</scope>
</reference>
<reference evidence="7 8" key="1">
    <citation type="submission" date="2020-10" db="EMBL/GenBank/DDBJ databases">
        <title>Pygocentrus nattereri (red-bellied piranha) genome, fPygNat1, primary haplotype.</title>
        <authorList>
            <person name="Myers G."/>
            <person name="Meyer A."/>
            <person name="Karagic N."/>
            <person name="Pippel M."/>
            <person name="Winkler S."/>
            <person name="Tracey A."/>
            <person name="Wood J."/>
            <person name="Formenti G."/>
            <person name="Howe K."/>
            <person name="Fedrigo O."/>
            <person name="Jarvis E.D."/>
        </authorList>
    </citation>
    <scope>NUCLEOTIDE SEQUENCE [LARGE SCALE GENOMIC DNA]</scope>
</reference>
<dbReference type="Gene3D" id="3.10.100.10">
    <property type="entry name" value="Mannose-Binding Protein A, subunit A"/>
    <property type="match status" value="1"/>
</dbReference>
<evidence type="ECO:0000256" key="4">
    <source>
        <dbReference type="SAM" id="Coils"/>
    </source>
</evidence>
<dbReference type="InterPro" id="IPR052309">
    <property type="entry name" value="C-type_Lectin_Domain_Fam1"/>
</dbReference>
<protein>
    <recommendedName>
        <fullName evidence="6">C-type lectin domain-containing protein</fullName>
    </recommendedName>
</protein>
<keyword evidence="5" id="KW-0472">Membrane</keyword>
<dbReference type="InterPro" id="IPR016186">
    <property type="entry name" value="C-type_lectin-like/link_sf"/>
</dbReference>
<keyword evidence="2" id="KW-1015">Disulfide bond</keyword>
<dbReference type="PROSITE" id="PS50041">
    <property type="entry name" value="C_TYPE_LECTIN_2"/>
    <property type="match status" value="1"/>
</dbReference>
<evidence type="ECO:0000313" key="7">
    <source>
        <dbReference type="Ensembl" id="ENSPNAP00000030328.2"/>
    </source>
</evidence>
<dbReference type="SUPFAM" id="SSF56436">
    <property type="entry name" value="C-type lectin-like"/>
    <property type="match status" value="1"/>
</dbReference>
<dbReference type="Pfam" id="PF00059">
    <property type="entry name" value="Lectin_C"/>
    <property type="match status" value="1"/>
</dbReference>
<keyword evidence="3" id="KW-0325">Glycoprotein</keyword>
<dbReference type="GO" id="GO:0030246">
    <property type="term" value="F:carbohydrate binding"/>
    <property type="evidence" value="ECO:0007669"/>
    <property type="project" value="UniProtKB-KW"/>
</dbReference>
<evidence type="ECO:0000256" key="5">
    <source>
        <dbReference type="SAM" id="Phobius"/>
    </source>
</evidence>
<dbReference type="InterPro" id="IPR001304">
    <property type="entry name" value="C-type_lectin-like"/>
</dbReference>
<feature type="coiled-coil region" evidence="4">
    <location>
        <begin position="51"/>
        <end position="78"/>
    </location>
</feature>
<evidence type="ECO:0000256" key="1">
    <source>
        <dbReference type="ARBA" id="ARBA00022734"/>
    </source>
</evidence>
<dbReference type="Proteomes" id="UP001501920">
    <property type="component" value="Chromosome 22"/>
</dbReference>
<accession>A0A3B4E3Q8</accession>
<dbReference type="InterPro" id="IPR016187">
    <property type="entry name" value="CTDL_fold"/>
</dbReference>
<dbReference type="GeneTree" id="ENSGT01150000287506"/>
<organism evidence="7 8">
    <name type="scientific">Pygocentrus nattereri</name>
    <name type="common">Red-bellied piranha</name>
    <dbReference type="NCBI Taxonomy" id="42514"/>
    <lineage>
        <taxon>Eukaryota</taxon>
        <taxon>Metazoa</taxon>
        <taxon>Chordata</taxon>
        <taxon>Craniata</taxon>
        <taxon>Vertebrata</taxon>
        <taxon>Euteleostomi</taxon>
        <taxon>Actinopterygii</taxon>
        <taxon>Neopterygii</taxon>
        <taxon>Teleostei</taxon>
        <taxon>Ostariophysi</taxon>
        <taxon>Characiformes</taxon>
        <taxon>Characoidei</taxon>
        <taxon>Pygocentrus</taxon>
    </lineage>
</organism>
<dbReference type="Ensembl" id="ENSPNAT00000018274.2">
    <property type="protein sequence ID" value="ENSPNAP00000030328.2"/>
    <property type="gene ID" value="ENSPNAG00000014598.2"/>
</dbReference>
<reference evidence="7" key="2">
    <citation type="submission" date="2025-08" db="UniProtKB">
        <authorList>
            <consortium name="Ensembl"/>
        </authorList>
    </citation>
    <scope>IDENTIFICATION</scope>
</reference>
<keyword evidence="5" id="KW-1133">Transmembrane helix</keyword>
<sequence length="181" mass="21196">PHAQSTYYLSGGSFSALINTTMRRYYRLTAVCLGLLCVILLAAITVLWIKFNNLTIDRDQLQTNNDNMKNQKQRCFRDSFYYISTEKKSWSESRKDCKERGADLVIINKQVRERERERERERYTWIGLRDVDTEGVWKWLSSAHDADCAVTGYKYTGSERVSTWADYSCDRPAVGICEKRF</sequence>
<dbReference type="AlphaFoldDB" id="A0A3B4E3Q8"/>
<proteinExistence type="predicted"/>
<keyword evidence="4" id="KW-0175">Coiled coil</keyword>
<keyword evidence="5" id="KW-0812">Transmembrane</keyword>
<dbReference type="PANTHER" id="PTHR46490:SF6">
    <property type="entry name" value="ASIALOGLYCOPROTEIN RECEPTOR 1-LIKE-RELATED"/>
    <property type="match status" value="1"/>
</dbReference>
<evidence type="ECO:0000313" key="8">
    <source>
        <dbReference type="Proteomes" id="UP001501920"/>
    </source>
</evidence>
<feature type="domain" description="C-type lectin" evidence="6">
    <location>
        <begin position="76"/>
        <end position="178"/>
    </location>
</feature>
<evidence type="ECO:0000256" key="3">
    <source>
        <dbReference type="ARBA" id="ARBA00023180"/>
    </source>
</evidence>
<dbReference type="PANTHER" id="PTHR46490">
    <property type="entry name" value="C-TYPE LECTIN DOMAIN FAMILY 12 MEMBER A-RELATED"/>
    <property type="match status" value="1"/>
</dbReference>
<keyword evidence="8" id="KW-1185">Reference proteome</keyword>
<feature type="transmembrane region" description="Helical" evidence="5">
    <location>
        <begin position="25"/>
        <end position="49"/>
    </location>
</feature>
<keyword evidence="1" id="KW-0430">Lectin</keyword>